<accession>A0A4W5RV43</accession>
<keyword evidence="2" id="KW-1185">Reference proteome</keyword>
<dbReference type="Gene3D" id="2.30.30.850">
    <property type="match status" value="1"/>
</dbReference>
<name>A0A4W5RV43_9TELE</name>
<proteinExistence type="predicted"/>
<dbReference type="Proteomes" id="UP000314982">
    <property type="component" value="Unassembled WGS sequence"/>
</dbReference>
<evidence type="ECO:0000313" key="1">
    <source>
        <dbReference type="Ensembl" id="ENSHHUP00000088619.1"/>
    </source>
</evidence>
<reference evidence="1" key="3">
    <citation type="submission" date="2025-09" db="UniProtKB">
        <authorList>
            <consortium name="Ensembl"/>
        </authorList>
    </citation>
    <scope>IDENTIFICATION</scope>
</reference>
<dbReference type="GeneTree" id="ENSGT00970000198405"/>
<dbReference type="Ensembl" id="ENSHHUT00000091374.1">
    <property type="protein sequence ID" value="ENSHHUP00000088619.1"/>
    <property type="gene ID" value="ENSHHUG00000051194.1"/>
</dbReference>
<evidence type="ECO:0000313" key="2">
    <source>
        <dbReference type="Proteomes" id="UP000314982"/>
    </source>
</evidence>
<dbReference type="AlphaFoldDB" id="A0A4W5RV43"/>
<organism evidence="1 2">
    <name type="scientific">Hucho hucho</name>
    <name type="common">huchen</name>
    <dbReference type="NCBI Taxonomy" id="62062"/>
    <lineage>
        <taxon>Eukaryota</taxon>
        <taxon>Metazoa</taxon>
        <taxon>Chordata</taxon>
        <taxon>Craniata</taxon>
        <taxon>Vertebrata</taxon>
        <taxon>Euteleostomi</taxon>
        <taxon>Actinopterygii</taxon>
        <taxon>Neopterygii</taxon>
        <taxon>Teleostei</taxon>
        <taxon>Protacanthopterygii</taxon>
        <taxon>Salmoniformes</taxon>
        <taxon>Salmonidae</taxon>
        <taxon>Salmoninae</taxon>
        <taxon>Hucho</taxon>
    </lineage>
</organism>
<protein>
    <submittedName>
        <fullName evidence="1">Uncharacterized protein</fullName>
    </submittedName>
</protein>
<sequence length="75" mass="8939">MEEEKISAQWYTQNLNQHVKQKWNQPRWMGPVQVTMATLTEIRVAERSGWHNLSHCRFLPGWQPSCLEDTEEERG</sequence>
<reference evidence="1" key="2">
    <citation type="submission" date="2025-08" db="UniProtKB">
        <authorList>
            <consortium name="Ensembl"/>
        </authorList>
    </citation>
    <scope>IDENTIFICATION</scope>
</reference>
<reference evidence="2" key="1">
    <citation type="submission" date="2018-06" db="EMBL/GenBank/DDBJ databases">
        <title>Genome assembly of Danube salmon.</title>
        <authorList>
            <person name="Macqueen D.J."/>
            <person name="Gundappa M.K."/>
        </authorList>
    </citation>
    <scope>NUCLEOTIDE SEQUENCE [LARGE SCALE GENOMIC DNA]</scope>
</reference>